<keyword evidence="3" id="KW-1185">Reference proteome</keyword>
<organism evidence="2 3">
    <name type="scientific">Spirosoma endbachense</name>
    <dbReference type="NCBI Taxonomy" id="2666025"/>
    <lineage>
        <taxon>Bacteria</taxon>
        <taxon>Pseudomonadati</taxon>
        <taxon>Bacteroidota</taxon>
        <taxon>Cytophagia</taxon>
        <taxon>Cytophagales</taxon>
        <taxon>Cytophagaceae</taxon>
        <taxon>Spirosoma</taxon>
    </lineage>
</organism>
<gene>
    <name evidence="2" type="ORF">GJR95_29785</name>
</gene>
<dbReference type="Proteomes" id="UP000464577">
    <property type="component" value="Chromosome"/>
</dbReference>
<evidence type="ECO:0000256" key="1">
    <source>
        <dbReference type="SAM" id="MobiDB-lite"/>
    </source>
</evidence>
<dbReference type="KEGG" id="senf:GJR95_29785"/>
<name>A0A6P1W3R7_9BACT</name>
<protein>
    <submittedName>
        <fullName evidence="2">Uncharacterized protein</fullName>
    </submittedName>
</protein>
<dbReference type="AlphaFoldDB" id="A0A6P1W3R7"/>
<feature type="compositionally biased region" description="Polar residues" evidence="1">
    <location>
        <begin position="89"/>
        <end position="102"/>
    </location>
</feature>
<accession>A0A6P1W3R7</accession>
<dbReference type="EMBL" id="CP045997">
    <property type="protein sequence ID" value="QHV98942.1"/>
    <property type="molecule type" value="Genomic_DNA"/>
</dbReference>
<sequence>MNYVQWPPWRGQLATESGGLRQRNLHWGSLTTYGTTTTGLNGNCSYPDYGHGSTDEYYCTSWELVDTDSYQQCYDTGGTPSPGEGTGPAPQTQPSNPCQDSESLSKNDDFKAKMADLKGKVTQNYESAYTVTGTTYQAFQGEPNTAGVALNITAPINGLIHSHYTGLLSIFSPDDMYAIVGIYKENKMVDPKTFSLGVVTASGTQYLLYIDDLDKFKKFADYITNTGSFDLYSIA</sequence>
<evidence type="ECO:0000313" key="3">
    <source>
        <dbReference type="Proteomes" id="UP000464577"/>
    </source>
</evidence>
<reference evidence="2 3" key="1">
    <citation type="submission" date="2019-11" db="EMBL/GenBank/DDBJ databases">
        <title>Spirosoma endbachense sp. nov., isolated from a natural salt meadow.</title>
        <authorList>
            <person name="Rojas J."/>
            <person name="Ambika Manirajan B."/>
            <person name="Ratering S."/>
            <person name="Suarez C."/>
            <person name="Geissler-Plaum R."/>
            <person name="Schnell S."/>
        </authorList>
    </citation>
    <scope>NUCLEOTIDE SEQUENCE [LARGE SCALE GENOMIC DNA]</scope>
    <source>
        <strain evidence="2 3">I-24</strain>
    </source>
</reference>
<dbReference type="RefSeq" id="WP_162389347.1">
    <property type="nucleotide sequence ID" value="NZ_CP045997.1"/>
</dbReference>
<feature type="region of interest" description="Disordered" evidence="1">
    <location>
        <begin position="72"/>
        <end position="105"/>
    </location>
</feature>
<evidence type="ECO:0000313" key="2">
    <source>
        <dbReference type="EMBL" id="QHV98942.1"/>
    </source>
</evidence>
<proteinExistence type="predicted"/>